<evidence type="ECO:0008006" key="4">
    <source>
        <dbReference type="Google" id="ProtNLM"/>
    </source>
</evidence>
<comment type="caution">
    <text evidence="2">The sequence shown here is derived from an EMBL/GenBank/DDBJ whole genome shotgun (WGS) entry which is preliminary data.</text>
</comment>
<gene>
    <name evidence="2" type="ORF">PEVE_00020475</name>
</gene>
<proteinExistence type="predicted"/>
<feature type="non-terminal residue" evidence="2">
    <location>
        <position position="681"/>
    </location>
</feature>
<organism evidence="2 3">
    <name type="scientific">Porites evermanni</name>
    <dbReference type="NCBI Taxonomy" id="104178"/>
    <lineage>
        <taxon>Eukaryota</taxon>
        <taxon>Metazoa</taxon>
        <taxon>Cnidaria</taxon>
        <taxon>Anthozoa</taxon>
        <taxon>Hexacorallia</taxon>
        <taxon>Scleractinia</taxon>
        <taxon>Fungiina</taxon>
        <taxon>Poritidae</taxon>
        <taxon>Porites</taxon>
    </lineage>
</organism>
<reference evidence="2 3" key="1">
    <citation type="submission" date="2022-05" db="EMBL/GenBank/DDBJ databases">
        <authorList>
            <consortium name="Genoscope - CEA"/>
            <person name="William W."/>
        </authorList>
    </citation>
    <scope>NUCLEOTIDE SEQUENCE [LARGE SCALE GENOMIC DNA]</scope>
</reference>
<evidence type="ECO:0000313" key="3">
    <source>
        <dbReference type="Proteomes" id="UP001159427"/>
    </source>
</evidence>
<feature type="compositionally biased region" description="Basic and acidic residues" evidence="1">
    <location>
        <begin position="277"/>
        <end position="292"/>
    </location>
</feature>
<dbReference type="EMBL" id="CALNXI010002745">
    <property type="protein sequence ID" value="CAH3190451.1"/>
    <property type="molecule type" value="Genomic_DNA"/>
</dbReference>
<evidence type="ECO:0000256" key="1">
    <source>
        <dbReference type="SAM" id="MobiDB-lite"/>
    </source>
</evidence>
<sequence length="681" mass="77022">MAFPVIGRGGQRYELHEGMKQNFLSLYGEWENGTIMCPSLFPRDFISPVSDLPGVAPLEQHVLHTIRGDDAEEKIFEILKRFGEEEKQPMFVLTKLKITELFMKYCMPDQTFQELKKLSEEKKKKKLDVEIDFAIVHLNIGVILVEVKATDKWPKRNAPFNQLSEREKIIKGLLHEESHIPVYKVVALPNMDGSGNCKDDFFILKKSDVGSCEEFSQWMHSHFNAEECGSQEKQELRNLLYKLVGDDVHPKKVLSELYKKICSQACLRQRYECSKRKEKGKKPTGDKPKLDELAECSTAEEKGKTPTAGKKPMGLVKTADEPGLAVMAKDIEYLNPEQFCVFEGPNHQLICGVPGSGKTILLQYKALECARKGEKVIICVPSPLNKKYEAFFETKCISSGVIICTFANVLSFLPKTEEKFHLFVDELQILLACSNTTIFLKALTKNQNSTDNNCYCWFTCDETQIVSSTRRTTIPYHEALFYPSVRSFYSLWTNCSVDYLKLDGNHRFTKSYLRTVMRSTVQVCEFVKEFALKTDIYSHRLLWQVYHGIPPFSKKDWQGMIGHHIGGLPVEEIETAGSLKTVAKAVATSIFSELQLWTQKEIAVLVTDDGVLKDLSRSALPKLFGIPLCAIGKDKDAIVCDHAGKSHSFEWPVVIAVCGSKSTPDLCFLAFSRAVVKLVVV</sequence>
<name>A0ABN8SHS1_9CNID</name>
<protein>
    <recommendedName>
        <fullName evidence="4">Crinkler (CRN) family protein</fullName>
    </recommendedName>
</protein>
<evidence type="ECO:0000313" key="2">
    <source>
        <dbReference type="EMBL" id="CAH3190451.1"/>
    </source>
</evidence>
<keyword evidence="3" id="KW-1185">Reference proteome</keyword>
<accession>A0ABN8SHS1</accession>
<feature type="region of interest" description="Disordered" evidence="1">
    <location>
        <begin position="277"/>
        <end position="314"/>
    </location>
</feature>
<dbReference type="SUPFAM" id="SSF52540">
    <property type="entry name" value="P-loop containing nucleoside triphosphate hydrolases"/>
    <property type="match status" value="1"/>
</dbReference>
<dbReference type="Proteomes" id="UP001159427">
    <property type="component" value="Unassembled WGS sequence"/>
</dbReference>
<dbReference type="InterPro" id="IPR027417">
    <property type="entry name" value="P-loop_NTPase"/>
</dbReference>